<sequence>MLIQKFHPALRFGKRLTPISSGNPLFSRQGHWDGGSTLHCVAMALALLGRIGDPVCLPYHGDGPERTVWDHAWPHYLHGLTLSELAGFIAELNLGLRTVEGGGPASRLVRFCESELRAGWPVVLGWQQRHPVQAHAALVTGIEGHQHGRTFEPHALLLIDPAGDDPGLAGFNARLDCHADEVLRYRSVTASRAVTPEGALSIRTVEPPQTGA</sequence>
<organism evidence="1 2">
    <name type="scientific">Burkholderia reimsis</name>
    <dbReference type="NCBI Taxonomy" id="2234132"/>
    <lineage>
        <taxon>Bacteria</taxon>
        <taxon>Pseudomonadati</taxon>
        <taxon>Pseudomonadota</taxon>
        <taxon>Betaproteobacteria</taxon>
        <taxon>Burkholderiales</taxon>
        <taxon>Burkholderiaceae</taxon>
        <taxon>Burkholderia</taxon>
    </lineage>
</organism>
<reference evidence="1 2" key="1">
    <citation type="submission" date="2018-06" db="EMBL/GenBank/DDBJ databases">
        <title>Draft genome sequence of Burkholderia reimsis strain BE51 isolated from a French agricultural soil.</title>
        <authorList>
            <person name="Esmaeel Q."/>
        </authorList>
    </citation>
    <scope>NUCLEOTIDE SEQUENCE [LARGE SCALE GENOMIC DNA]</scope>
    <source>
        <strain evidence="1 2">BE51</strain>
    </source>
</reference>
<evidence type="ECO:0000313" key="1">
    <source>
        <dbReference type="EMBL" id="RBB35696.1"/>
    </source>
</evidence>
<gene>
    <name evidence="1" type="ORF">DPV79_27125</name>
</gene>
<proteinExistence type="predicted"/>
<evidence type="ECO:0000313" key="2">
    <source>
        <dbReference type="Proteomes" id="UP000252458"/>
    </source>
</evidence>
<dbReference type="Proteomes" id="UP000252458">
    <property type="component" value="Unassembled WGS sequence"/>
</dbReference>
<keyword evidence="2" id="KW-1185">Reference proteome</keyword>
<dbReference type="RefSeq" id="WP_113046943.1">
    <property type="nucleotide sequence ID" value="NZ_QMFZ01000027.1"/>
</dbReference>
<dbReference type="EMBL" id="QMFZ01000027">
    <property type="protein sequence ID" value="RBB35696.1"/>
    <property type="molecule type" value="Genomic_DNA"/>
</dbReference>
<comment type="caution">
    <text evidence="1">The sequence shown here is derived from an EMBL/GenBank/DDBJ whole genome shotgun (WGS) entry which is preliminary data.</text>
</comment>
<accession>A0A365QNF1</accession>
<evidence type="ECO:0008006" key="3">
    <source>
        <dbReference type="Google" id="ProtNLM"/>
    </source>
</evidence>
<dbReference type="AlphaFoldDB" id="A0A365QNF1"/>
<protein>
    <recommendedName>
        <fullName evidence="3">Peptidase C39-like domain-containing protein</fullName>
    </recommendedName>
</protein>
<name>A0A365QNF1_9BURK</name>